<dbReference type="GO" id="GO:0071949">
    <property type="term" value="F:FAD binding"/>
    <property type="evidence" value="ECO:0007669"/>
    <property type="project" value="InterPro"/>
</dbReference>
<keyword evidence="7" id="KW-0408">Iron</keyword>
<dbReference type="Gene3D" id="3.30.465.10">
    <property type="match status" value="1"/>
</dbReference>
<evidence type="ECO:0000256" key="8">
    <source>
        <dbReference type="ARBA" id="ARBA00023014"/>
    </source>
</evidence>
<accession>A0A546X6I7</accession>
<dbReference type="PANTHER" id="PTHR11748:SF119">
    <property type="entry name" value="D-2-HYDROXYGLUTARATE DEHYDROGENASE"/>
    <property type="match status" value="1"/>
</dbReference>
<evidence type="ECO:0000313" key="17">
    <source>
        <dbReference type="Proteomes" id="UP000315434"/>
    </source>
</evidence>
<dbReference type="GO" id="GO:0051990">
    <property type="term" value="F:(R)-2-hydroxyglutarate dehydrogenase activity"/>
    <property type="evidence" value="ECO:0007669"/>
    <property type="project" value="UniProtKB-EC"/>
</dbReference>
<keyword evidence="8" id="KW-0411">Iron-sulfur</keyword>
<evidence type="ECO:0000256" key="7">
    <source>
        <dbReference type="ARBA" id="ARBA00023004"/>
    </source>
</evidence>
<dbReference type="InterPro" id="IPR016169">
    <property type="entry name" value="FAD-bd_PCMH_sub2"/>
</dbReference>
<dbReference type="InterPro" id="IPR009051">
    <property type="entry name" value="Helical_ferredxn"/>
</dbReference>
<dbReference type="Pfam" id="PF13183">
    <property type="entry name" value="Fer4_8"/>
    <property type="match status" value="1"/>
</dbReference>
<evidence type="ECO:0000313" key="16">
    <source>
        <dbReference type="EMBL" id="TRA96365.1"/>
    </source>
</evidence>
<dbReference type="InterPro" id="IPR017896">
    <property type="entry name" value="4Fe4S_Fe-S-bd"/>
</dbReference>
<dbReference type="InterPro" id="IPR017900">
    <property type="entry name" value="4Fe4S_Fe_S_CS"/>
</dbReference>
<dbReference type="SUPFAM" id="SSF46548">
    <property type="entry name" value="alpha-helical ferredoxin"/>
    <property type="match status" value="1"/>
</dbReference>
<dbReference type="GO" id="GO:0008720">
    <property type="term" value="F:D-lactate dehydrogenase (NAD+) activity"/>
    <property type="evidence" value="ECO:0007669"/>
    <property type="project" value="TreeGrafter"/>
</dbReference>
<dbReference type="GO" id="GO:0046872">
    <property type="term" value="F:metal ion binding"/>
    <property type="evidence" value="ECO:0007669"/>
    <property type="project" value="UniProtKB-KW"/>
</dbReference>
<name>A0A546X6I7_RHIRH</name>
<comment type="cofactor">
    <cofactor evidence="1">
        <name>FAD</name>
        <dbReference type="ChEBI" id="CHEBI:57692"/>
    </cofactor>
</comment>
<dbReference type="InterPro" id="IPR006094">
    <property type="entry name" value="Oxid_FAD_bind_N"/>
</dbReference>
<dbReference type="EC" id="1.1.99.39" evidence="9"/>
<feature type="domain" description="4Fe-4S ferredoxin-type" evidence="14">
    <location>
        <begin position="627"/>
        <end position="658"/>
    </location>
</feature>
<dbReference type="PROSITE" id="PS00198">
    <property type="entry name" value="4FE4S_FER_1"/>
    <property type="match status" value="1"/>
</dbReference>
<comment type="caution">
    <text evidence="16">The sequence shown here is derived from an EMBL/GenBank/DDBJ whole genome shotgun (WGS) entry which is preliminary data.</text>
</comment>
<feature type="region of interest" description="Disordered" evidence="13">
    <location>
        <begin position="987"/>
        <end position="1007"/>
    </location>
</feature>
<sequence length="1007" mass="110550">MPARETERNQQAFKRFSTTLVRAGFKGETVSDLGSLTVYSTDNSIYQVRPMGVAFPRSADDLVILVKCAGETGIPLSARGGGTGTNGQSLTSGVVVDLSRHMNGIEGLDLAAGTVTVQPGVVLNELNAFLEPHGYFFPPTVSTASRATIGGMIGTDASGKGSRIYGKTSDYLHSLEIVLSDGSASKIEDLDLATARLVAQQDSLVGRAYREVLRVISENVEEIASAFPKMNRGLTGYNLQSVLKDDGKVRLAYLLAGSEGTLAFTTSVTLRILRRPKLKALVPIRYAHFQTALEDVLLLLDANPSAVEIIDDKVLTLAQQDPVWSSIEAVLGSDARVAVGGLNFVEFLADDEDELQRKLDSLAGQLAQRSHLFIDWRIVTDSKLIAELWSLREKSVGLLGRLSPTKQGIAFVEDTAVPPERLPDFVREFRDVLDSHGVTYGMYGHADVGCLHVRPALNMRDPRDAALIRPISDAIASLSKKYGGLLWGEHGRGYRGEYSPFFFGDRLYRELCSIKRVFDPSNLFNPGKLASPTGEGIDAIDTVSFRGEFDRQIDATHAKAFDRALACNGNGACFNWDKSDPMCPSYKATRDRNQSPKGRAALIREWARLRSLNGTSRTAAELSGVEEALKQSLSTCLSCKACSSQCPIKVDIPSMKAQFLHNYYRRRRRPFRHHLLSQSENAFRIARRLPKIANIAKAAMSFCGGDRLTRLVDLPDFYPAKASRPTLGDPERLLNLPDDEKQRTVILLEDTFTSSFDGGVVSASYALLERLGYKVWREPPMANGKAAYVIGNLEAFEKTARAAILRQETLLATGISVIGIEPVTTLMHDHEYKSYRADSATSAVILTFEDFLLREIKSDRISISTLPANKQNYSLFLHCTEKTARPSAAASWIEIFTFFGADATYVPTGCCGMAGMFGHEIEHQAMSKKLFSMSWAEKLDGLKGSIPLITGFSCRCQTERLTNMEARHPVEALLQIVSGVPASGHALTRQNTLKSTQSDYERNGHVD</sequence>
<evidence type="ECO:0000259" key="15">
    <source>
        <dbReference type="PROSITE" id="PS51387"/>
    </source>
</evidence>
<dbReference type="GO" id="GO:0051539">
    <property type="term" value="F:4 iron, 4 sulfur cluster binding"/>
    <property type="evidence" value="ECO:0007669"/>
    <property type="project" value="UniProtKB-KW"/>
</dbReference>
<evidence type="ECO:0000256" key="6">
    <source>
        <dbReference type="ARBA" id="ARBA00023002"/>
    </source>
</evidence>
<reference evidence="16 17" key="1">
    <citation type="journal article" date="2019" name="Appl. Microbiol. Biotechnol.">
        <title>Differential efficiency of wild type rhizogenic strains for rol gene transformation of plants.</title>
        <authorList>
            <person name="Desmet S."/>
            <person name="De Keyser E."/>
            <person name="Van Vaerenbergh J."/>
            <person name="Baeyen S."/>
            <person name="Van Huylenbroeck J."/>
            <person name="Geelen D."/>
            <person name="Dhooghe E."/>
        </authorList>
    </citation>
    <scope>NUCLEOTIDE SEQUENCE [LARGE SCALE GENOMIC DNA]</scope>
    <source>
        <strain evidence="16 17">GBBC3284</strain>
    </source>
</reference>
<feature type="compositionally biased region" description="Polar residues" evidence="13">
    <location>
        <begin position="988"/>
        <end position="998"/>
    </location>
</feature>
<dbReference type="InterPro" id="IPR004113">
    <property type="entry name" value="FAD-bd_oxidored_4_C"/>
</dbReference>
<dbReference type="InterPro" id="IPR016166">
    <property type="entry name" value="FAD-bd_PCMH"/>
</dbReference>
<dbReference type="Gene3D" id="1.10.1060.10">
    <property type="entry name" value="Alpha-helical ferredoxin"/>
    <property type="match status" value="1"/>
</dbReference>
<dbReference type="GO" id="GO:1903457">
    <property type="term" value="P:lactate catabolic process"/>
    <property type="evidence" value="ECO:0007669"/>
    <property type="project" value="TreeGrafter"/>
</dbReference>
<gene>
    <name evidence="16" type="ORF">EXN68_24740</name>
</gene>
<dbReference type="InterPro" id="IPR016167">
    <property type="entry name" value="FAD-bd_PCMH_sub1"/>
</dbReference>
<keyword evidence="3" id="KW-0285">Flavoprotein</keyword>
<dbReference type="GO" id="GO:0004458">
    <property type="term" value="F:D-lactate dehydrogenase (cytochrome) activity"/>
    <property type="evidence" value="ECO:0007669"/>
    <property type="project" value="TreeGrafter"/>
</dbReference>
<evidence type="ECO:0000256" key="1">
    <source>
        <dbReference type="ARBA" id="ARBA00001974"/>
    </source>
</evidence>
<dbReference type="SUPFAM" id="SSF56176">
    <property type="entry name" value="FAD-binding/transporter-associated domain-like"/>
    <property type="match status" value="1"/>
</dbReference>
<comment type="catalytic activity">
    <reaction evidence="10">
        <text>(R)-2-hydroxyglutarate + A = 2-oxoglutarate + AH2</text>
        <dbReference type="Rhea" id="RHEA:38295"/>
        <dbReference type="ChEBI" id="CHEBI:13193"/>
        <dbReference type="ChEBI" id="CHEBI:15801"/>
        <dbReference type="ChEBI" id="CHEBI:16810"/>
        <dbReference type="ChEBI" id="CHEBI:17499"/>
        <dbReference type="EC" id="1.1.99.39"/>
    </reaction>
    <physiologicalReaction direction="left-to-right" evidence="10">
        <dbReference type="Rhea" id="RHEA:38296"/>
    </physiologicalReaction>
</comment>
<dbReference type="Gene3D" id="3.30.43.10">
    <property type="entry name" value="Uridine Diphospho-n-acetylenolpyruvylglucosamine Reductase, domain 2"/>
    <property type="match status" value="1"/>
</dbReference>
<dbReference type="PROSITE" id="PS51379">
    <property type="entry name" value="4FE4S_FER_2"/>
    <property type="match status" value="1"/>
</dbReference>
<proteinExistence type="inferred from homology"/>
<keyword evidence="2" id="KW-0004">4Fe-4S</keyword>
<dbReference type="SUPFAM" id="SSF55103">
    <property type="entry name" value="FAD-linked oxidases, C-terminal domain"/>
    <property type="match status" value="1"/>
</dbReference>
<dbReference type="EMBL" id="SGNY01000011">
    <property type="protein sequence ID" value="TRA96365.1"/>
    <property type="molecule type" value="Genomic_DNA"/>
</dbReference>
<dbReference type="Pfam" id="PF01565">
    <property type="entry name" value="FAD_binding_4"/>
    <property type="match status" value="1"/>
</dbReference>
<evidence type="ECO:0000256" key="13">
    <source>
        <dbReference type="SAM" id="MobiDB-lite"/>
    </source>
</evidence>
<dbReference type="Gene3D" id="3.30.70.2740">
    <property type="match status" value="1"/>
</dbReference>
<keyword evidence="4" id="KW-0479">Metal-binding</keyword>
<comment type="similarity">
    <text evidence="11">In the N-terminal section; belongs to the FAD-binding oxidoreductase/transferase type 4 family.</text>
</comment>
<keyword evidence="6" id="KW-0560">Oxidoreductase</keyword>
<dbReference type="OrthoDB" id="9811557at2"/>
<evidence type="ECO:0000256" key="2">
    <source>
        <dbReference type="ARBA" id="ARBA00022485"/>
    </source>
</evidence>
<dbReference type="PANTHER" id="PTHR11748">
    <property type="entry name" value="D-LACTATE DEHYDROGENASE"/>
    <property type="match status" value="1"/>
</dbReference>
<evidence type="ECO:0000256" key="11">
    <source>
        <dbReference type="ARBA" id="ARBA00060924"/>
    </source>
</evidence>
<evidence type="ECO:0000256" key="3">
    <source>
        <dbReference type="ARBA" id="ARBA00022630"/>
    </source>
</evidence>
<evidence type="ECO:0000256" key="10">
    <source>
        <dbReference type="ARBA" id="ARBA00051291"/>
    </source>
</evidence>
<dbReference type="PROSITE" id="PS51387">
    <property type="entry name" value="FAD_PCMH"/>
    <property type="match status" value="1"/>
</dbReference>
<organism evidence="16 17">
    <name type="scientific">Rhizobium rhizogenes</name>
    <name type="common">Agrobacterium rhizogenes</name>
    <dbReference type="NCBI Taxonomy" id="359"/>
    <lineage>
        <taxon>Bacteria</taxon>
        <taxon>Pseudomonadati</taxon>
        <taxon>Pseudomonadota</taxon>
        <taxon>Alphaproteobacteria</taxon>
        <taxon>Hyphomicrobiales</taxon>
        <taxon>Rhizobiaceae</taxon>
        <taxon>Rhizobium/Agrobacterium group</taxon>
        <taxon>Rhizobium</taxon>
    </lineage>
</organism>
<dbReference type="FunFam" id="3.30.70.2740:FF:000003">
    <property type="entry name" value="Oxidoreductase, FAD-binding, putative"/>
    <property type="match status" value="1"/>
</dbReference>
<evidence type="ECO:0000256" key="5">
    <source>
        <dbReference type="ARBA" id="ARBA00022827"/>
    </source>
</evidence>
<dbReference type="InterPro" id="IPR036318">
    <property type="entry name" value="FAD-bd_PCMH-like_sf"/>
</dbReference>
<protein>
    <recommendedName>
        <fullName evidence="12">D-2-hydroxyglutarate dehydrogenase</fullName>
        <ecNumber evidence="9">1.1.99.39</ecNumber>
    </recommendedName>
</protein>
<dbReference type="Proteomes" id="UP000315434">
    <property type="component" value="Unassembled WGS sequence"/>
</dbReference>
<evidence type="ECO:0000256" key="9">
    <source>
        <dbReference type="ARBA" id="ARBA00039003"/>
    </source>
</evidence>
<dbReference type="InterPro" id="IPR016164">
    <property type="entry name" value="FAD-linked_Oxase-like_C"/>
</dbReference>
<feature type="domain" description="FAD-binding PCMH-type" evidence="15">
    <location>
        <begin position="46"/>
        <end position="275"/>
    </location>
</feature>
<keyword evidence="5" id="KW-0274">FAD</keyword>
<dbReference type="AlphaFoldDB" id="A0A546X6I7"/>
<dbReference type="Pfam" id="PF02913">
    <property type="entry name" value="FAD-oxidase_C"/>
    <property type="match status" value="1"/>
</dbReference>
<evidence type="ECO:0000256" key="12">
    <source>
        <dbReference type="ARBA" id="ARBA00067680"/>
    </source>
</evidence>
<dbReference type="RefSeq" id="WP_142843386.1">
    <property type="nucleotide sequence ID" value="NZ_JAPZAB010000011.1"/>
</dbReference>
<evidence type="ECO:0000259" key="14">
    <source>
        <dbReference type="PROSITE" id="PS51379"/>
    </source>
</evidence>
<evidence type="ECO:0000256" key="4">
    <source>
        <dbReference type="ARBA" id="ARBA00022723"/>
    </source>
</evidence>